<keyword evidence="1" id="KW-0732">Signal</keyword>
<evidence type="ECO:0000313" key="3">
    <source>
        <dbReference type="Proteomes" id="UP000599688"/>
    </source>
</evidence>
<feature type="chain" id="PRO_5036697584" description="Lipoprotein" evidence="1">
    <location>
        <begin position="25"/>
        <end position="215"/>
    </location>
</feature>
<evidence type="ECO:0000256" key="1">
    <source>
        <dbReference type="SAM" id="SignalP"/>
    </source>
</evidence>
<feature type="signal peptide" evidence="1">
    <location>
        <begin position="1"/>
        <end position="24"/>
    </location>
</feature>
<gene>
    <name evidence="2" type="ORF">GCM10010831_21200</name>
</gene>
<proteinExistence type="predicted"/>
<comment type="caution">
    <text evidence="2">The sequence shown here is derived from an EMBL/GenBank/DDBJ whole genome shotgun (WGS) entry which is preliminary data.</text>
</comment>
<organism evidence="2 3">
    <name type="scientific">Psychroflexus salis</name>
    <dbReference type="NCBI Taxonomy" id="1526574"/>
    <lineage>
        <taxon>Bacteria</taxon>
        <taxon>Pseudomonadati</taxon>
        <taxon>Bacteroidota</taxon>
        <taxon>Flavobacteriia</taxon>
        <taxon>Flavobacteriales</taxon>
        <taxon>Flavobacteriaceae</taxon>
        <taxon>Psychroflexus</taxon>
    </lineage>
</organism>
<evidence type="ECO:0008006" key="4">
    <source>
        <dbReference type="Google" id="ProtNLM"/>
    </source>
</evidence>
<evidence type="ECO:0000313" key="2">
    <source>
        <dbReference type="EMBL" id="GGE19812.1"/>
    </source>
</evidence>
<dbReference type="PROSITE" id="PS51257">
    <property type="entry name" value="PROKAR_LIPOPROTEIN"/>
    <property type="match status" value="1"/>
</dbReference>
<dbReference type="Proteomes" id="UP000599688">
    <property type="component" value="Unassembled WGS sequence"/>
</dbReference>
<accession>A0A916ZZ56</accession>
<protein>
    <recommendedName>
        <fullName evidence="4">Lipoprotein</fullName>
    </recommendedName>
</protein>
<dbReference type="AlphaFoldDB" id="A0A916ZZ56"/>
<dbReference type="EMBL" id="BMGL01000012">
    <property type="protein sequence ID" value="GGE19812.1"/>
    <property type="molecule type" value="Genomic_DNA"/>
</dbReference>
<sequence length="215" mass="25536">MKHFYIIFFTLVLLSCSSVPSVYDANLGKRVLVYTTVDFSLKYPRNWEIIDTTKKGNRILQLTPSKEIFKGLRYLDYANGKIDTIRKRYKEDEPIAENLQVIDKNIDMTSTYVYINKISLNGKTLQDYLDFKLENSKKNSNLELDFKKIADNFYIVKLYDKAYNANNGYKYSSSRYKVYLKSDGQKLYELVYYTTEFRYPVYIDDANYILRSFEF</sequence>
<keyword evidence="3" id="KW-1185">Reference proteome</keyword>
<dbReference type="RefSeq" id="WP_188406833.1">
    <property type="nucleotide sequence ID" value="NZ_BMGL01000012.1"/>
</dbReference>
<name>A0A916ZZ56_9FLAO</name>
<reference evidence="2 3" key="1">
    <citation type="journal article" date="2014" name="Int. J. Syst. Evol. Microbiol.">
        <title>Complete genome sequence of Corynebacterium casei LMG S-19264T (=DSM 44701T), isolated from a smear-ripened cheese.</title>
        <authorList>
            <consortium name="US DOE Joint Genome Institute (JGI-PGF)"/>
            <person name="Walter F."/>
            <person name="Albersmeier A."/>
            <person name="Kalinowski J."/>
            <person name="Ruckert C."/>
        </authorList>
    </citation>
    <scope>NUCLEOTIDE SEQUENCE [LARGE SCALE GENOMIC DNA]</scope>
    <source>
        <strain evidence="2 3">CGMCC 1.12925</strain>
    </source>
</reference>